<dbReference type="Pfam" id="PF10096">
    <property type="entry name" value="DUF2334"/>
    <property type="match status" value="1"/>
</dbReference>
<evidence type="ECO:0000313" key="2">
    <source>
        <dbReference type="EMBL" id="MCS0584590.1"/>
    </source>
</evidence>
<accession>A0ABT1ZXJ6</accession>
<sequence length="446" mass="48877">MKESASVSQTDHPSDAQMLCVSIHDVAPATWTDCLRLVEAVRAVADVPLTWLVVPHYHFRPEQSPGMEACLNVALERGDELALHGYSHLDTEAAGGGLRSRFLRNVYTRREGEFAALTEAEARRRLELGLEWFAARGWTPTGFVPPAWLLGEGAWRALRDAPFDYTTTFSHFHCLPRAYDEDAHAHAHATSAPRSAERSARGQVRHGAGNAQDRRGGHGVSVQSGGGSVQYGGGNYSGQGSPSRQFDAANWTGARAPGDRADVHGRHDAGSRTALGQHDPLASLEPPEPQQPQQRAPQPQPPALREPLDLQGLQSSDDPRRPFTQNNRRGTHAILSPSLVYAARNRSGRILSPRVADATAAMLAQSPLVRFSLHPPDSRYPELVRHIQRVLERLLERREAVTKAEFARRLVRGFTNTDPISRPSHSQDPSRSSPAAAQRAANRTSC</sequence>
<evidence type="ECO:0000256" key="1">
    <source>
        <dbReference type="SAM" id="MobiDB-lite"/>
    </source>
</evidence>
<comment type="caution">
    <text evidence="2">The sequence shown here is derived from an EMBL/GenBank/DDBJ whole genome shotgun (WGS) entry which is preliminary data.</text>
</comment>
<feature type="compositionally biased region" description="Low complexity" evidence="1">
    <location>
        <begin position="280"/>
        <end position="297"/>
    </location>
</feature>
<dbReference type="SUPFAM" id="SSF88713">
    <property type="entry name" value="Glycoside hydrolase/deacetylase"/>
    <property type="match status" value="1"/>
</dbReference>
<feature type="compositionally biased region" description="Gly residues" evidence="1">
    <location>
        <begin position="224"/>
        <end position="237"/>
    </location>
</feature>
<reference evidence="2 3" key="1">
    <citation type="submission" date="2022-08" db="EMBL/GenBank/DDBJ databases">
        <title>Reclassification of Massilia species as members of the genera Telluria, Duganella, Pseudoduganella, Mokoshia gen. nov. and Zemynaea gen. nov. using orthogonal and non-orthogonal genome-based approaches.</title>
        <authorList>
            <person name="Bowman J.P."/>
        </authorList>
    </citation>
    <scope>NUCLEOTIDE SEQUENCE [LARGE SCALE GENOMIC DNA]</scope>
    <source>
        <strain evidence="2 3">JCM 31316</strain>
    </source>
</reference>
<dbReference type="InterPro" id="IPR011330">
    <property type="entry name" value="Glyco_hydro/deAcase_b/a-brl"/>
</dbReference>
<name>A0ABT1ZXJ6_9BURK</name>
<dbReference type="Proteomes" id="UP001204151">
    <property type="component" value="Unassembled WGS sequence"/>
</dbReference>
<feature type="region of interest" description="Disordered" evidence="1">
    <location>
        <begin position="185"/>
        <end position="331"/>
    </location>
</feature>
<dbReference type="CDD" id="cd11374">
    <property type="entry name" value="CE4_u10"/>
    <property type="match status" value="1"/>
</dbReference>
<proteinExistence type="predicted"/>
<evidence type="ECO:0000313" key="3">
    <source>
        <dbReference type="Proteomes" id="UP001204151"/>
    </source>
</evidence>
<dbReference type="InterPro" id="IPR018763">
    <property type="entry name" value="DUF2334"/>
</dbReference>
<dbReference type="Gene3D" id="3.20.20.370">
    <property type="entry name" value="Glycoside hydrolase/deacetylase"/>
    <property type="match status" value="1"/>
</dbReference>
<organism evidence="2 3">
    <name type="scientific">Massilia pinisoli</name>
    <dbReference type="NCBI Taxonomy" id="1772194"/>
    <lineage>
        <taxon>Bacteria</taxon>
        <taxon>Pseudomonadati</taxon>
        <taxon>Pseudomonadota</taxon>
        <taxon>Betaproteobacteria</taxon>
        <taxon>Burkholderiales</taxon>
        <taxon>Oxalobacteraceae</taxon>
        <taxon>Telluria group</taxon>
        <taxon>Massilia</taxon>
    </lineage>
</organism>
<dbReference type="EMBL" id="JANUGW010000023">
    <property type="protein sequence ID" value="MCS0584590.1"/>
    <property type="molecule type" value="Genomic_DNA"/>
</dbReference>
<dbReference type="RefSeq" id="WP_258819143.1">
    <property type="nucleotide sequence ID" value="NZ_JANUGW010000023.1"/>
</dbReference>
<feature type="region of interest" description="Disordered" evidence="1">
    <location>
        <begin position="412"/>
        <end position="446"/>
    </location>
</feature>
<feature type="compositionally biased region" description="Basic and acidic residues" evidence="1">
    <location>
        <begin position="257"/>
        <end position="270"/>
    </location>
</feature>
<keyword evidence="3" id="KW-1185">Reference proteome</keyword>
<feature type="compositionally biased region" description="Low complexity" evidence="1">
    <location>
        <begin position="426"/>
        <end position="446"/>
    </location>
</feature>
<protein>
    <submittedName>
        <fullName evidence="2">Polysaccharide deacetylase family protein</fullName>
    </submittedName>
</protein>
<gene>
    <name evidence="2" type="ORF">NX784_23680</name>
</gene>